<feature type="compositionally biased region" description="Low complexity" evidence="9">
    <location>
        <begin position="506"/>
        <end position="518"/>
    </location>
</feature>
<dbReference type="InterPro" id="IPR039595">
    <property type="entry name" value="TE2IP/Rap1"/>
</dbReference>
<evidence type="ECO:0000259" key="12">
    <source>
        <dbReference type="Pfam" id="PF16589"/>
    </source>
</evidence>
<dbReference type="Pfam" id="PF11626">
    <property type="entry name" value="Rap1_C"/>
    <property type="match status" value="1"/>
</dbReference>
<evidence type="ECO:0000259" key="11">
    <source>
        <dbReference type="Pfam" id="PF11626"/>
    </source>
</evidence>
<feature type="compositionally biased region" description="Polar residues" evidence="9">
    <location>
        <begin position="613"/>
        <end position="642"/>
    </location>
</feature>
<dbReference type="FunFam" id="1.10.10.60:FF:000246">
    <property type="entry name" value="Telomeric repeat-binding factor 2-interacting protein 1"/>
    <property type="match status" value="1"/>
</dbReference>
<name>A0A2T2PBM5_CORCC</name>
<dbReference type="GO" id="GO:0031848">
    <property type="term" value="P:protection from non-homologous end joining at telomere"/>
    <property type="evidence" value="ECO:0007669"/>
    <property type="project" value="TreeGrafter"/>
</dbReference>
<keyword evidence="3 8" id="KW-0779">Telomere</keyword>
<comment type="similarity">
    <text evidence="1 8">Belongs to the RAP1 family.</text>
</comment>
<evidence type="ECO:0000256" key="4">
    <source>
        <dbReference type="ARBA" id="ARBA00023015"/>
    </source>
</evidence>
<feature type="compositionally biased region" description="Polar residues" evidence="9">
    <location>
        <begin position="387"/>
        <end position="396"/>
    </location>
</feature>
<dbReference type="GO" id="GO:0005654">
    <property type="term" value="C:nucleoplasm"/>
    <property type="evidence" value="ECO:0007669"/>
    <property type="project" value="UniProtKB-ARBA"/>
</dbReference>
<feature type="domain" description="BRCT" evidence="12">
    <location>
        <begin position="19"/>
        <end position="94"/>
    </location>
</feature>
<keyword evidence="7 8" id="KW-0539">Nucleus</keyword>
<feature type="domain" description="TERF2-interacting telomeric protein 1 Myb" evidence="10">
    <location>
        <begin position="120"/>
        <end position="175"/>
    </location>
</feature>
<organism evidence="13 14">
    <name type="scientific">Corynespora cassiicola Philippines</name>
    <dbReference type="NCBI Taxonomy" id="1448308"/>
    <lineage>
        <taxon>Eukaryota</taxon>
        <taxon>Fungi</taxon>
        <taxon>Dikarya</taxon>
        <taxon>Ascomycota</taxon>
        <taxon>Pezizomycotina</taxon>
        <taxon>Dothideomycetes</taxon>
        <taxon>Pleosporomycetidae</taxon>
        <taxon>Pleosporales</taxon>
        <taxon>Corynesporascaceae</taxon>
        <taxon>Corynespora</taxon>
    </lineage>
</organism>
<dbReference type="OrthoDB" id="435460at2759"/>
<feature type="compositionally biased region" description="Basic and acidic residues" evidence="9">
    <location>
        <begin position="305"/>
        <end position="338"/>
    </location>
</feature>
<dbReference type="Pfam" id="PF16589">
    <property type="entry name" value="BRCT_2"/>
    <property type="match status" value="1"/>
</dbReference>
<dbReference type="PANTHER" id="PTHR16466:SF6">
    <property type="entry name" value="TELOMERIC REPEAT-BINDING FACTOR 2-INTERACTING PROTEIN 1"/>
    <property type="match status" value="1"/>
</dbReference>
<reference evidence="13 14" key="1">
    <citation type="journal article" date="2018" name="Front. Microbiol.">
        <title>Genome-Wide Analysis of Corynespora cassiicola Leaf Fall Disease Putative Effectors.</title>
        <authorList>
            <person name="Lopez D."/>
            <person name="Ribeiro S."/>
            <person name="Label P."/>
            <person name="Fumanal B."/>
            <person name="Venisse J.S."/>
            <person name="Kohler A."/>
            <person name="de Oliveira R.R."/>
            <person name="Labutti K."/>
            <person name="Lipzen A."/>
            <person name="Lail K."/>
            <person name="Bauer D."/>
            <person name="Ohm R.A."/>
            <person name="Barry K.W."/>
            <person name="Spatafora J."/>
            <person name="Grigoriev I.V."/>
            <person name="Martin F.M."/>
            <person name="Pujade-Renaud V."/>
        </authorList>
    </citation>
    <scope>NUCLEOTIDE SEQUENCE [LARGE SCALE GENOMIC DNA]</scope>
    <source>
        <strain evidence="13 14">Philippines</strain>
    </source>
</reference>
<dbReference type="InterPro" id="IPR015010">
    <property type="entry name" value="TERF2IP_Myb"/>
</dbReference>
<comment type="function">
    <text evidence="8">Involved in the regulation of telomere length, clustering and has a specific role in telomere position effect (TPE).</text>
</comment>
<dbReference type="GO" id="GO:0070187">
    <property type="term" value="C:shelterin complex"/>
    <property type="evidence" value="ECO:0007669"/>
    <property type="project" value="TreeGrafter"/>
</dbReference>
<feature type="region of interest" description="Disordered" evidence="9">
    <location>
        <begin position="305"/>
        <end position="448"/>
    </location>
</feature>
<dbReference type="Gene3D" id="1.10.10.60">
    <property type="entry name" value="Homeodomain-like"/>
    <property type="match status" value="1"/>
</dbReference>
<dbReference type="GO" id="GO:0010833">
    <property type="term" value="P:telomere maintenance via telomere lengthening"/>
    <property type="evidence" value="ECO:0007669"/>
    <property type="project" value="UniProtKB-UniRule"/>
</dbReference>
<evidence type="ECO:0000256" key="2">
    <source>
        <dbReference type="ARBA" id="ARBA00022454"/>
    </source>
</evidence>
<dbReference type="CDD" id="cd11655">
    <property type="entry name" value="rap1_myb-like"/>
    <property type="match status" value="1"/>
</dbReference>
<dbReference type="SUPFAM" id="SSF52113">
    <property type="entry name" value="BRCT domain"/>
    <property type="match status" value="1"/>
</dbReference>
<feature type="compositionally biased region" description="Polar residues" evidence="9">
    <location>
        <begin position="434"/>
        <end position="446"/>
    </location>
</feature>
<evidence type="ECO:0000256" key="3">
    <source>
        <dbReference type="ARBA" id="ARBA00022895"/>
    </source>
</evidence>
<feature type="region of interest" description="Disordered" evidence="9">
    <location>
        <begin position="174"/>
        <end position="235"/>
    </location>
</feature>
<protein>
    <recommendedName>
        <fullName evidence="8">DNA-binding protein RAP1</fullName>
    </recommendedName>
</protein>
<dbReference type="PANTHER" id="PTHR16466">
    <property type="entry name" value="TELOMERE REPEAT-BINDING FACTOR 2-INTERACTING PROTEIN 1"/>
    <property type="match status" value="1"/>
</dbReference>
<keyword evidence="5" id="KW-0010">Activator</keyword>
<evidence type="ECO:0000256" key="1">
    <source>
        <dbReference type="ARBA" id="ARBA00010467"/>
    </source>
</evidence>
<feature type="domain" description="TRF2-interacting telomeric protein/Rap1 C-terminal" evidence="11">
    <location>
        <begin position="744"/>
        <end position="825"/>
    </location>
</feature>
<dbReference type="AlphaFoldDB" id="A0A2T2PBM5"/>
<dbReference type="InterPro" id="IPR036420">
    <property type="entry name" value="BRCT_dom_sf"/>
</dbReference>
<evidence type="ECO:0000256" key="7">
    <source>
        <dbReference type="ARBA" id="ARBA00023242"/>
    </source>
</evidence>
<feature type="compositionally biased region" description="Acidic residues" evidence="9">
    <location>
        <begin position="534"/>
        <end position="544"/>
    </location>
</feature>
<feature type="compositionally biased region" description="Polar residues" evidence="9">
    <location>
        <begin position="197"/>
        <end position="216"/>
    </location>
</feature>
<proteinExistence type="inferred from homology"/>
<evidence type="ECO:0000256" key="9">
    <source>
        <dbReference type="SAM" id="MobiDB-lite"/>
    </source>
</evidence>
<feature type="compositionally biased region" description="Basic and acidic residues" evidence="9">
    <location>
        <begin position="370"/>
        <end position="385"/>
    </location>
</feature>
<keyword evidence="4" id="KW-0805">Transcription regulation</keyword>
<dbReference type="InterPro" id="IPR009057">
    <property type="entry name" value="Homeodomain-like_sf"/>
</dbReference>
<dbReference type="Gene3D" id="3.40.50.10190">
    <property type="entry name" value="BRCT domain"/>
    <property type="match status" value="1"/>
</dbReference>
<feature type="compositionally biased region" description="Polar residues" evidence="9">
    <location>
        <begin position="656"/>
        <end position="665"/>
    </location>
</feature>
<dbReference type="SUPFAM" id="SSF46689">
    <property type="entry name" value="Homeodomain-like"/>
    <property type="match status" value="1"/>
</dbReference>
<accession>A0A2T2PBM5</accession>
<comment type="subcellular location">
    <subcellularLocation>
        <location evidence="8">Nucleus</location>
    </subcellularLocation>
    <subcellularLocation>
        <location evidence="8">Chromosome</location>
        <location evidence="8">Telomere</location>
    </subcellularLocation>
</comment>
<dbReference type="Pfam" id="PF08914">
    <property type="entry name" value="Myb_Rap1"/>
    <property type="match status" value="1"/>
</dbReference>
<keyword evidence="6" id="KW-0804">Transcription</keyword>
<feature type="compositionally biased region" description="Basic and acidic residues" evidence="9">
    <location>
        <begin position="399"/>
        <end position="417"/>
    </location>
</feature>
<dbReference type="EMBL" id="KZ678128">
    <property type="protein sequence ID" value="PSN75067.1"/>
    <property type="molecule type" value="Genomic_DNA"/>
</dbReference>
<feature type="region of interest" description="Disordered" evidence="9">
    <location>
        <begin position="461"/>
        <end position="736"/>
    </location>
</feature>
<gene>
    <name evidence="13" type="ORF">BS50DRAFT_671320</name>
</gene>
<evidence type="ECO:0000256" key="5">
    <source>
        <dbReference type="ARBA" id="ARBA00023159"/>
    </source>
</evidence>
<keyword evidence="14" id="KW-1185">Reference proteome</keyword>
<feature type="compositionally biased region" description="Basic and acidic residues" evidence="9">
    <location>
        <begin position="488"/>
        <end position="501"/>
    </location>
</feature>
<dbReference type="Proteomes" id="UP000240883">
    <property type="component" value="Unassembled WGS sequence"/>
</dbReference>
<evidence type="ECO:0000256" key="6">
    <source>
        <dbReference type="ARBA" id="ARBA00023163"/>
    </source>
</evidence>
<feature type="region of interest" description="Disordered" evidence="9">
    <location>
        <begin position="91"/>
        <end position="119"/>
    </location>
</feature>
<evidence type="ECO:0000313" key="14">
    <source>
        <dbReference type="Proteomes" id="UP000240883"/>
    </source>
</evidence>
<dbReference type="InterPro" id="IPR021661">
    <property type="entry name" value="Rap1_C"/>
</dbReference>
<feature type="compositionally biased region" description="Basic and acidic residues" evidence="9">
    <location>
        <begin position="685"/>
        <end position="695"/>
    </location>
</feature>
<keyword evidence="2 8" id="KW-0158">Chromosome</keyword>
<evidence type="ECO:0000313" key="13">
    <source>
        <dbReference type="EMBL" id="PSN75067.1"/>
    </source>
</evidence>
<sequence>MAPPIVYDAAAEGASLKGQLFAGKTFFVIQRCPFRDHILGLIQSNGGTVVKLEKQATYLIADPTRRRFSPPGSTSFKFVEDSVEQGALLDSANYPAGPAQDTPREAGSMSRPPRGGRAKYTFEEDQLVYNWVRDHEATGGRSSGNKLYQELEKKYPQHTWQSWRDRYLKHLVDRPPSTFNLPEDAPSPPQRSIRPLGSSTSRPRETSSAQSRNSSDAGKLLGKGKMKTKSPERPERFTVDDFDSLFSTEVWEDLYVTAEHITSVSTEEYIEGWEDLAKSKMKQGYTQTAEQWRQYFERVVRPQWKRDPASKKEEIQRRVHERCDSSQKEREEARLHEAEETEESGSETEDEEATTYEEMPGADEACVAQSERKSLPANSKEEHKQKQASGSRQSAKATEGSERETQKSHPKPDREENLAQAKNPQEPAHAIIEPSSSTARHQTPTYISELKEVALKRYRDGDVADEENRESAVSTPRNKKQKLARPSPKPERSLAWEEARGTQEVPLVLSSGVSSSYDSPDEQDAVGPPQRVDEEIDETEDEDKDANKADDAVTSHLPKLPPATEDHAESDGLEFMELPKLPSLQDVEESDGSVIGEMPKLPPAPENDEADGNASNASTPRASRQSNGFDTQVILSSPTQGFSLGKLPRLDEFTQVEKTSQNSSPGFEILSPAGHPASEASTTHSLKEFRRSLDDCHEEEPLCPALPRPKSPTTASETSRSEAGDPDPPLQAGETKDFIEGRKADGFNHAQIIAALRCTCARPSLACEVLDAWSEGKPLPDKRGIWSKEEDEAAHSGDGVAIGQLQKKHTMDEWGGVWERMGFLEKARNRGS</sequence>
<dbReference type="GO" id="GO:0042162">
    <property type="term" value="F:telomeric DNA binding"/>
    <property type="evidence" value="ECO:0007669"/>
    <property type="project" value="TreeGrafter"/>
</dbReference>
<dbReference type="STRING" id="1448308.A0A2T2PBM5"/>
<evidence type="ECO:0000259" key="10">
    <source>
        <dbReference type="Pfam" id="PF08914"/>
    </source>
</evidence>
<dbReference type="InterPro" id="IPR001357">
    <property type="entry name" value="BRCT_dom"/>
</dbReference>
<evidence type="ECO:0000256" key="8">
    <source>
        <dbReference type="RuleBase" id="RU367107"/>
    </source>
</evidence>
<comment type="subunit">
    <text evidence="8">Homodimer.</text>
</comment>
<feature type="compositionally biased region" description="Acidic residues" evidence="9">
    <location>
        <begin position="339"/>
        <end position="355"/>
    </location>
</feature>